<evidence type="ECO:0000259" key="1">
    <source>
        <dbReference type="Pfam" id="PF01408"/>
    </source>
</evidence>
<dbReference type="InterPro" id="IPR036291">
    <property type="entry name" value="NAD(P)-bd_dom_sf"/>
</dbReference>
<feature type="domain" description="GFO/IDH/MocA-like oxidoreductase" evidence="2">
    <location>
        <begin position="127"/>
        <end position="243"/>
    </location>
</feature>
<evidence type="ECO:0000313" key="4">
    <source>
        <dbReference type="Proteomes" id="UP000001024"/>
    </source>
</evidence>
<dbReference type="Gene3D" id="3.40.50.720">
    <property type="entry name" value="NAD(P)-binding Rossmann-like Domain"/>
    <property type="match status" value="1"/>
</dbReference>
<dbReference type="SUPFAM" id="SSF51735">
    <property type="entry name" value="NAD(P)-binding Rossmann-fold domains"/>
    <property type="match status" value="1"/>
</dbReference>
<dbReference type="eggNOG" id="arCOG01622">
    <property type="taxonomic scope" value="Archaea"/>
</dbReference>
<dbReference type="FunCoup" id="Q9HLH8">
    <property type="interactions" value="46"/>
</dbReference>
<name>Q9HLH8_THEAC</name>
<accession>Q9HLH8</accession>
<dbReference type="InterPro" id="IPR051317">
    <property type="entry name" value="Gfo/Idh/MocA_oxidoreduct"/>
</dbReference>
<dbReference type="Proteomes" id="UP000001024">
    <property type="component" value="Chromosome"/>
</dbReference>
<dbReference type="PaxDb" id="273075-Ta0250"/>
<protein>
    <submittedName>
        <fullName evidence="3">Glucose-fructose oxidoreductase related protein</fullName>
    </submittedName>
</protein>
<dbReference type="OrthoDB" id="25239at2157"/>
<dbReference type="EMBL" id="AL445063">
    <property type="protein sequence ID" value="CAC11395.1"/>
    <property type="molecule type" value="Genomic_DNA"/>
</dbReference>
<dbReference type="AlphaFoldDB" id="Q9HLH8"/>
<dbReference type="InterPro" id="IPR000683">
    <property type="entry name" value="Gfo/Idh/MocA-like_OxRdtase_N"/>
</dbReference>
<reference evidence="3 4" key="1">
    <citation type="journal article" date="2000" name="Nature">
        <title>The genome sequence of the thermoacidophilic scavenger Thermoplasma acidophilum.</title>
        <authorList>
            <person name="Ruepp A."/>
            <person name="Graml W."/>
            <person name="Santos-Martinez M.L."/>
            <person name="Koretke K.K."/>
            <person name="Volker C."/>
            <person name="Mewes H.W."/>
            <person name="Frishman D."/>
            <person name="Stocker S."/>
            <person name="Lupas A.N."/>
            <person name="Baumeister W."/>
        </authorList>
    </citation>
    <scope>NUCLEOTIDE SEQUENCE [LARGE SCALE GENOMIC DNA]</scope>
    <source>
        <strain evidence="4">ATCC 25905 / DSM 1728 / JCM 9062 / NBRC 15155 / AMRC-C165</strain>
    </source>
</reference>
<gene>
    <name evidence="3" type="ordered locus">Ta0250</name>
</gene>
<dbReference type="KEGG" id="tac:Ta0250"/>
<dbReference type="HOGENOM" id="CLU_023194_1_4_2"/>
<dbReference type="Gene3D" id="3.30.360.10">
    <property type="entry name" value="Dihydrodipicolinate Reductase, domain 2"/>
    <property type="match status" value="1"/>
</dbReference>
<dbReference type="PANTHER" id="PTHR43708:SF8">
    <property type="entry name" value="OXIDOREDUCTASE"/>
    <property type="match status" value="1"/>
</dbReference>
<dbReference type="InParanoid" id="Q9HLH8"/>
<dbReference type="GO" id="GO:0000166">
    <property type="term" value="F:nucleotide binding"/>
    <property type="evidence" value="ECO:0007669"/>
    <property type="project" value="InterPro"/>
</dbReference>
<keyword evidence="4" id="KW-1185">Reference proteome</keyword>
<dbReference type="Pfam" id="PF22725">
    <property type="entry name" value="GFO_IDH_MocA_C3"/>
    <property type="match status" value="1"/>
</dbReference>
<sequence>MDIVLVGCKGFGKEHLRIYSKLGYDVSIVERDSNEAKRCSELFRVYKVYDNYEDALRSGSNIVDLVVPDGLHYEMGSLALKSKKHLLVEKPITPDIDSGISLIQQAEESKLKLMVAEQFYFDPSVNEAIRRINNGEIGKPHTVIVRHQSFRELKGWRNEKSMMGRGILIDEGTHYIDTLLNFGGRYRSLRSFVHRTWDFLGEDTAEAVFNFENGMHGLFFYSWNYPEYPLLPEFEIIGDAGSIYEDIGTKPTEPWDQRKRKTAYGDIIVNGKHIPVEPYDVIEREISGFLNAVEKDEPVPMPPDLALRDIITIDRIYKASSD</sequence>
<dbReference type="SMR" id="Q9HLH8"/>
<evidence type="ECO:0000313" key="3">
    <source>
        <dbReference type="EMBL" id="CAC11395.1"/>
    </source>
</evidence>
<organism evidence="3 4">
    <name type="scientific">Thermoplasma acidophilum (strain ATCC 25905 / DSM 1728 / JCM 9062 / NBRC 15155 / AMRC-C165)</name>
    <dbReference type="NCBI Taxonomy" id="273075"/>
    <lineage>
        <taxon>Archaea</taxon>
        <taxon>Methanobacteriati</taxon>
        <taxon>Thermoplasmatota</taxon>
        <taxon>Thermoplasmata</taxon>
        <taxon>Thermoplasmatales</taxon>
        <taxon>Thermoplasmataceae</taxon>
        <taxon>Thermoplasma</taxon>
    </lineage>
</organism>
<dbReference type="STRING" id="273075.gene:9571467"/>
<dbReference type="PANTHER" id="PTHR43708">
    <property type="entry name" value="CONSERVED EXPRESSED OXIDOREDUCTASE (EUROFUNG)"/>
    <property type="match status" value="1"/>
</dbReference>
<dbReference type="RefSeq" id="WP_010900679.1">
    <property type="nucleotide sequence ID" value="NC_002578.1"/>
</dbReference>
<feature type="domain" description="Gfo/Idh/MocA-like oxidoreductase N-terminal" evidence="1">
    <location>
        <begin position="2"/>
        <end position="116"/>
    </location>
</feature>
<dbReference type="EnsemblBacteria" id="CAC11395">
    <property type="protein sequence ID" value="CAC11395"/>
    <property type="gene ID" value="CAC11395"/>
</dbReference>
<dbReference type="DNASU" id="1455880"/>
<dbReference type="Pfam" id="PF01408">
    <property type="entry name" value="GFO_IDH_MocA"/>
    <property type="match status" value="1"/>
</dbReference>
<proteinExistence type="predicted"/>
<evidence type="ECO:0000259" key="2">
    <source>
        <dbReference type="Pfam" id="PF22725"/>
    </source>
</evidence>
<dbReference type="SUPFAM" id="SSF55347">
    <property type="entry name" value="Glyceraldehyde-3-phosphate dehydrogenase-like, C-terminal domain"/>
    <property type="match status" value="1"/>
</dbReference>
<dbReference type="InterPro" id="IPR055170">
    <property type="entry name" value="GFO_IDH_MocA-like_dom"/>
</dbReference>